<feature type="region of interest" description="Disordered" evidence="1">
    <location>
        <begin position="37"/>
        <end position="57"/>
    </location>
</feature>
<feature type="compositionally biased region" description="Polar residues" evidence="1">
    <location>
        <begin position="37"/>
        <end position="56"/>
    </location>
</feature>
<dbReference type="OrthoDB" id="2154978at2759"/>
<proteinExistence type="predicted"/>
<keyword evidence="3" id="KW-1185">Reference proteome</keyword>
<dbReference type="PANTHER" id="PTHR28596:SF1">
    <property type="entry name" value="BBSOME-INTERACTING PROTEIN 1"/>
    <property type="match status" value="1"/>
</dbReference>
<dbReference type="Pfam" id="PF14777">
    <property type="entry name" value="BBIP10"/>
    <property type="match status" value="1"/>
</dbReference>
<dbReference type="EMBL" id="AZBU02000001">
    <property type="protein sequence ID" value="TMS32611.1"/>
    <property type="molecule type" value="Genomic_DNA"/>
</dbReference>
<dbReference type="EMBL" id="CM016762">
    <property type="protein sequence ID" value="TMS32611.1"/>
    <property type="molecule type" value="Genomic_DNA"/>
</dbReference>
<dbReference type="Proteomes" id="UP000298663">
    <property type="component" value="Chromosome X"/>
</dbReference>
<gene>
    <name evidence="2" type="ORF">L596_000430</name>
</gene>
<evidence type="ECO:0008006" key="4">
    <source>
        <dbReference type="Google" id="ProtNLM"/>
    </source>
</evidence>
<evidence type="ECO:0000313" key="3">
    <source>
        <dbReference type="Proteomes" id="UP000298663"/>
    </source>
</evidence>
<evidence type="ECO:0000313" key="2">
    <source>
        <dbReference type="EMBL" id="TMS32611.1"/>
    </source>
</evidence>
<dbReference type="PANTHER" id="PTHR28596">
    <property type="entry name" value="BBSOME-INTERACTING PROTEIN 1"/>
    <property type="match status" value="1"/>
</dbReference>
<accession>A0A4U8UIZ2</accession>
<evidence type="ECO:0000256" key="1">
    <source>
        <dbReference type="SAM" id="MobiDB-lite"/>
    </source>
</evidence>
<dbReference type="AlphaFoldDB" id="A0A4U8UIZ2"/>
<reference evidence="2 3" key="2">
    <citation type="journal article" date="2019" name="G3 (Bethesda)">
        <title>Hybrid Assembly of the Genome of the Entomopathogenic Nematode Steinernema carpocapsae Identifies the X-Chromosome.</title>
        <authorList>
            <person name="Serra L."/>
            <person name="Macchietto M."/>
            <person name="Macias-Munoz A."/>
            <person name="McGill C.J."/>
            <person name="Rodriguez I.M."/>
            <person name="Rodriguez B."/>
            <person name="Murad R."/>
            <person name="Mortazavi A."/>
        </authorList>
    </citation>
    <scope>NUCLEOTIDE SEQUENCE [LARGE SCALE GENOMIC DNA]</scope>
    <source>
        <strain evidence="2 3">ALL</strain>
    </source>
</reference>
<protein>
    <recommendedName>
        <fullName evidence="4">BBSome-interacting protein 1</fullName>
    </recommendedName>
</protein>
<dbReference type="GO" id="GO:0060271">
    <property type="term" value="P:cilium assembly"/>
    <property type="evidence" value="ECO:0007669"/>
    <property type="project" value="InterPro"/>
</dbReference>
<comment type="caution">
    <text evidence="2">The sequence shown here is derived from an EMBL/GenBank/DDBJ whole genome shotgun (WGS) entry which is preliminary data.</text>
</comment>
<dbReference type="STRING" id="34508.A0A4U8UIZ2"/>
<dbReference type="InterPro" id="IPR028233">
    <property type="entry name" value="BBIP10"/>
</dbReference>
<sequence>MATPHTATLSDSQRINPAFHLPHCACFPIFHSPFPSSRQTVAPSPSHTMSNPSAADQPSGILEEVVGHYNGYTFKDDSLVPVFCKPKLIPLKSVTLEKLQEMQQAAEKIKRTPTPPAEEEAQQPSTSGTKDRTDIWEAGQEDV</sequence>
<feature type="region of interest" description="Disordered" evidence="1">
    <location>
        <begin position="103"/>
        <end position="143"/>
    </location>
</feature>
<dbReference type="GO" id="GO:0034464">
    <property type="term" value="C:BBSome"/>
    <property type="evidence" value="ECO:0007669"/>
    <property type="project" value="InterPro"/>
</dbReference>
<dbReference type="GO" id="GO:0097500">
    <property type="term" value="P:receptor localization to non-motile cilium"/>
    <property type="evidence" value="ECO:0007669"/>
    <property type="project" value="TreeGrafter"/>
</dbReference>
<name>A0A4U8UIZ2_STECR</name>
<organism evidence="2 3">
    <name type="scientific">Steinernema carpocapsae</name>
    <name type="common">Entomopathogenic nematode</name>
    <dbReference type="NCBI Taxonomy" id="34508"/>
    <lineage>
        <taxon>Eukaryota</taxon>
        <taxon>Metazoa</taxon>
        <taxon>Ecdysozoa</taxon>
        <taxon>Nematoda</taxon>
        <taxon>Chromadorea</taxon>
        <taxon>Rhabditida</taxon>
        <taxon>Tylenchina</taxon>
        <taxon>Panagrolaimomorpha</taxon>
        <taxon>Strongyloidoidea</taxon>
        <taxon>Steinernematidae</taxon>
        <taxon>Steinernema</taxon>
    </lineage>
</organism>
<reference evidence="2 3" key="1">
    <citation type="journal article" date="2015" name="Genome Biol.">
        <title>Comparative genomics of Steinernema reveals deeply conserved gene regulatory networks.</title>
        <authorList>
            <person name="Dillman A.R."/>
            <person name="Macchietto M."/>
            <person name="Porter C.F."/>
            <person name="Rogers A."/>
            <person name="Williams B."/>
            <person name="Antoshechkin I."/>
            <person name="Lee M.M."/>
            <person name="Goodwin Z."/>
            <person name="Lu X."/>
            <person name="Lewis E.E."/>
            <person name="Goodrich-Blair H."/>
            <person name="Stock S.P."/>
            <person name="Adams B.J."/>
            <person name="Sternberg P.W."/>
            <person name="Mortazavi A."/>
        </authorList>
    </citation>
    <scope>NUCLEOTIDE SEQUENCE [LARGE SCALE GENOMIC DNA]</scope>
    <source>
        <strain evidence="2 3">ALL</strain>
    </source>
</reference>